<dbReference type="PANTHER" id="PTHR12710:SF0">
    <property type="entry name" value="NUCLEAR PROTEIN LOCALIZATION PROTEIN 4 HOMOLOG"/>
    <property type="match status" value="1"/>
</dbReference>
<dbReference type="InterPro" id="IPR007717">
    <property type="entry name" value="NPL4_C"/>
</dbReference>
<feature type="domain" description="Nuclear pore localisation protein NPL4 C-terminal" evidence="3">
    <location>
        <begin position="247"/>
        <end position="308"/>
    </location>
</feature>
<evidence type="ECO:0000256" key="1">
    <source>
        <dbReference type="SAM" id="MobiDB-lite"/>
    </source>
</evidence>
<evidence type="ECO:0000259" key="3">
    <source>
        <dbReference type="Pfam" id="PF05021"/>
    </source>
</evidence>
<dbReference type="GO" id="GO:0043130">
    <property type="term" value="F:ubiquitin binding"/>
    <property type="evidence" value="ECO:0007669"/>
    <property type="project" value="TreeGrafter"/>
</dbReference>
<keyword evidence="6" id="KW-1185">Reference proteome</keyword>
<dbReference type="GO" id="GO:0005634">
    <property type="term" value="C:nucleus"/>
    <property type="evidence" value="ECO:0007669"/>
    <property type="project" value="TreeGrafter"/>
</dbReference>
<reference evidence="5" key="2">
    <citation type="submission" date="2025-09" db="UniProtKB">
        <authorList>
            <consortium name="Ensembl"/>
        </authorList>
    </citation>
    <scope>IDENTIFICATION</scope>
</reference>
<accession>A0A8C4MZI4</accession>
<evidence type="ECO:0000259" key="4">
    <source>
        <dbReference type="Pfam" id="PF11543"/>
    </source>
</evidence>
<dbReference type="InterPro" id="IPR024682">
    <property type="entry name" value="Npl4_Ub-like_dom"/>
</dbReference>
<dbReference type="Pfam" id="PF05021">
    <property type="entry name" value="NPL4"/>
    <property type="match status" value="1"/>
</dbReference>
<feature type="domain" description="Nuclear pore localisation protein Npl4 ubiquitin-like" evidence="4">
    <location>
        <begin position="7"/>
        <end position="70"/>
    </location>
</feature>
<dbReference type="GO" id="GO:0006511">
    <property type="term" value="P:ubiquitin-dependent protein catabolic process"/>
    <property type="evidence" value="ECO:0007669"/>
    <property type="project" value="InterPro"/>
</dbReference>
<feature type="compositionally biased region" description="Low complexity" evidence="1">
    <location>
        <begin position="85"/>
        <end position="94"/>
    </location>
</feature>
<dbReference type="PANTHER" id="PTHR12710">
    <property type="entry name" value="NUCLEAR PROTEIN LOCALIZATION 4"/>
    <property type="match status" value="1"/>
</dbReference>
<evidence type="ECO:0000313" key="6">
    <source>
        <dbReference type="Proteomes" id="UP000694388"/>
    </source>
</evidence>
<dbReference type="GO" id="GO:0031625">
    <property type="term" value="F:ubiquitin protein ligase binding"/>
    <property type="evidence" value="ECO:0007669"/>
    <property type="project" value="TreeGrafter"/>
</dbReference>
<evidence type="ECO:0000313" key="5">
    <source>
        <dbReference type="Ensembl" id="ENSEBUP00000000172.1"/>
    </source>
</evidence>
<dbReference type="GeneTree" id="ENSGT00390000018731"/>
<protein>
    <submittedName>
        <fullName evidence="5">NPL4 homolog, ubiquitin recognition factor</fullName>
    </submittedName>
</protein>
<feature type="domain" description="NPL4 zinc-binding putative" evidence="2">
    <location>
        <begin position="99"/>
        <end position="244"/>
    </location>
</feature>
<dbReference type="Ensembl" id="ENSEBUT00000000462.1">
    <property type="protein sequence ID" value="ENSEBUP00000000172.1"/>
    <property type="gene ID" value="ENSEBUG00000000325.1"/>
</dbReference>
<dbReference type="Proteomes" id="UP000694388">
    <property type="component" value="Unplaced"/>
</dbReference>
<name>A0A8C4MZI4_EPTBU</name>
<dbReference type="Pfam" id="PF11543">
    <property type="entry name" value="UN_NPL4"/>
    <property type="match status" value="1"/>
</dbReference>
<organism evidence="5 6">
    <name type="scientific">Eptatretus burgeri</name>
    <name type="common">Inshore hagfish</name>
    <dbReference type="NCBI Taxonomy" id="7764"/>
    <lineage>
        <taxon>Eukaryota</taxon>
        <taxon>Metazoa</taxon>
        <taxon>Chordata</taxon>
        <taxon>Craniata</taxon>
        <taxon>Vertebrata</taxon>
        <taxon>Cyclostomata</taxon>
        <taxon>Myxini</taxon>
        <taxon>Myxiniformes</taxon>
        <taxon>Myxinidae</taxon>
        <taxon>Eptatretinae</taxon>
        <taxon>Eptatretus</taxon>
    </lineage>
</organism>
<proteinExistence type="predicted"/>
<sequence>QTFVKTIRVQSPEGTKRICSTKRESASSFVKKVAKEFGFSDNGFTLFKGRNKTDAVNHKSRLHGDMLYLIPNTVRSMSPPDNMDTSSPSLSRPTSTSVLEDEIDVCLAKQDGKIDRIRDAQLCRHGPMGRCVHCVPLEPFDEDYLNHLDPPVKHMSFHAYIRKLTGGADKGKFVALENISCKIKAGCEGHPLWPEGICTKCQPSAITLNRQVCSAATSLNTGMNVMFENYTIADRFLNSWRRTGGQRLGYLYGRYAEHKDISLGIRAEIAAIYEPPQEGSANSLDLLPDPKAEVVDEIAAKLGLRKVMLFIFYLFIFGVGGEVAYNVDDSGGVRAQNESGCDRPKGTGKREGVGLGEDTTAALRDKIGCKTRNYVVEDRDHRPVCNVKVIGLDGLDLMSDIEDHHPLLGEQKQHV</sequence>
<dbReference type="AlphaFoldDB" id="A0A8C4MZI4"/>
<dbReference type="Gene3D" id="3.10.20.90">
    <property type="entry name" value="Phosphatidylinositol 3-kinase Catalytic Subunit, Chain A, domain 1"/>
    <property type="match status" value="1"/>
</dbReference>
<dbReference type="Pfam" id="PF05020">
    <property type="entry name" value="zf-NPL4"/>
    <property type="match status" value="1"/>
</dbReference>
<reference evidence="5" key="1">
    <citation type="submission" date="2025-08" db="UniProtKB">
        <authorList>
            <consortium name="Ensembl"/>
        </authorList>
    </citation>
    <scope>IDENTIFICATION</scope>
</reference>
<dbReference type="InterPro" id="IPR016563">
    <property type="entry name" value="Npl4"/>
</dbReference>
<dbReference type="InterPro" id="IPR007716">
    <property type="entry name" value="NPL4_Zn-bd_put"/>
</dbReference>
<evidence type="ECO:0000259" key="2">
    <source>
        <dbReference type="Pfam" id="PF05020"/>
    </source>
</evidence>
<feature type="region of interest" description="Disordered" evidence="1">
    <location>
        <begin position="75"/>
        <end position="94"/>
    </location>
</feature>